<dbReference type="CDD" id="cd17557">
    <property type="entry name" value="REC_Rcp-like"/>
    <property type="match status" value="1"/>
</dbReference>
<dbReference type="SMART" id="SM00448">
    <property type="entry name" value="REC"/>
    <property type="match status" value="1"/>
</dbReference>
<dbReference type="PANTHER" id="PTHR44520:SF2">
    <property type="entry name" value="RESPONSE REGULATOR RCP1"/>
    <property type="match status" value="1"/>
</dbReference>
<feature type="modified residue" description="4-aspartylphosphate" evidence="1">
    <location>
        <position position="60"/>
    </location>
</feature>
<dbReference type="EMBL" id="BMMX01000026">
    <property type="protein sequence ID" value="GGL06913.1"/>
    <property type="molecule type" value="Genomic_DNA"/>
</dbReference>
<dbReference type="Gene3D" id="3.40.50.2300">
    <property type="match status" value="1"/>
</dbReference>
<dbReference type="SUPFAM" id="SSF52172">
    <property type="entry name" value="CheY-like"/>
    <property type="match status" value="1"/>
</dbReference>
<evidence type="ECO:0000256" key="1">
    <source>
        <dbReference type="PROSITE-ProRule" id="PRU00169"/>
    </source>
</evidence>
<sequence length="148" mass="16471">MRVLLVEDNPGDVDLVAEGLEESPLPVELAVARDGVEALSWLGLRRGAEPPEIPSLIILDLNLPRRNGWQVLEEIRRDSEFFRVPVVVLTSSDAAEDIDACYDRGANCYLTKPIDLKMYMSVVRHIEAFWLHLVALPGVGGGRPRREG</sequence>
<dbReference type="RefSeq" id="WP_189081400.1">
    <property type="nucleotide sequence ID" value="NZ_BMMX01000026.1"/>
</dbReference>
<organism evidence="3 4">
    <name type="scientific">Mangrovihabitans endophyticus</name>
    <dbReference type="NCBI Taxonomy" id="1751298"/>
    <lineage>
        <taxon>Bacteria</taxon>
        <taxon>Bacillati</taxon>
        <taxon>Actinomycetota</taxon>
        <taxon>Actinomycetes</taxon>
        <taxon>Micromonosporales</taxon>
        <taxon>Micromonosporaceae</taxon>
        <taxon>Mangrovihabitans</taxon>
    </lineage>
</organism>
<dbReference type="PANTHER" id="PTHR44520">
    <property type="entry name" value="RESPONSE REGULATOR RCP1-RELATED"/>
    <property type="match status" value="1"/>
</dbReference>
<gene>
    <name evidence="3" type="ORF">GCM10012284_46370</name>
</gene>
<keyword evidence="4" id="KW-1185">Reference proteome</keyword>
<name>A0A8J3C1T7_9ACTN</name>
<feature type="domain" description="Response regulatory" evidence="2">
    <location>
        <begin position="2"/>
        <end position="127"/>
    </location>
</feature>
<dbReference type="PROSITE" id="PS50110">
    <property type="entry name" value="RESPONSE_REGULATORY"/>
    <property type="match status" value="1"/>
</dbReference>
<evidence type="ECO:0000313" key="3">
    <source>
        <dbReference type="EMBL" id="GGL06913.1"/>
    </source>
</evidence>
<proteinExistence type="predicted"/>
<reference evidence="3" key="1">
    <citation type="journal article" date="2014" name="Int. J. Syst. Evol. Microbiol.">
        <title>Complete genome sequence of Corynebacterium casei LMG S-19264T (=DSM 44701T), isolated from a smear-ripened cheese.</title>
        <authorList>
            <consortium name="US DOE Joint Genome Institute (JGI-PGF)"/>
            <person name="Walter F."/>
            <person name="Albersmeier A."/>
            <person name="Kalinowski J."/>
            <person name="Ruckert C."/>
        </authorList>
    </citation>
    <scope>NUCLEOTIDE SEQUENCE</scope>
    <source>
        <strain evidence="3">CGMCC 4.7299</strain>
    </source>
</reference>
<dbReference type="InterPro" id="IPR001789">
    <property type="entry name" value="Sig_transdc_resp-reg_receiver"/>
</dbReference>
<accession>A0A8J3C1T7</accession>
<dbReference type="InterPro" id="IPR011006">
    <property type="entry name" value="CheY-like_superfamily"/>
</dbReference>
<dbReference type="AlphaFoldDB" id="A0A8J3C1T7"/>
<evidence type="ECO:0000313" key="4">
    <source>
        <dbReference type="Proteomes" id="UP000656042"/>
    </source>
</evidence>
<keyword evidence="1" id="KW-0597">Phosphoprotein</keyword>
<comment type="caution">
    <text evidence="3">The sequence shown here is derived from an EMBL/GenBank/DDBJ whole genome shotgun (WGS) entry which is preliminary data.</text>
</comment>
<dbReference type="Proteomes" id="UP000656042">
    <property type="component" value="Unassembled WGS sequence"/>
</dbReference>
<evidence type="ECO:0000259" key="2">
    <source>
        <dbReference type="PROSITE" id="PS50110"/>
    </source>
</evidence>
<reference evidence="3" key="2">
    <citation type="submission" date="2020-09" db="EMBL/GenBank/DDBJ databases">
        <authorList>
            <person name="Sun Q."/>
            <person name="Zhou Y."/>
        </authorList>
    </citation>
    <scope>NUCLEOTIDE SEQUENCE</scope>
    <source>
        <strain evidence="3">CGMCC 4.7299</strain>
    </source>
</reference>
<dbReference type="InterPro" id="IPR052893">
    <property type="entry name" value="TCS_response_regulator"/>
</dbReference>
<dbReference type="GO" id="GO:0000160">
    <property type="term" value="P:phosphorelay signal transduction system"/>
    <property type="evidence" value="ECO:0007669"/>
    <property type="project" value="InterPro"/>
</dbReference>
<protein>
    <submittedName>
        <fullName evidence="3">Response regulator</fullName>
    </submittedName>
</protein>
<dbReference type="Pfam" id="PF00072">
    <property type="entry name" value="Response_reg"/>
    <property type="match status" value="1"/>
</dbReference>